<accession>A0ACC1I2J4</accession>
<dbReference type="Proteomes" id="UP001150581">
    <property type="component" value="Unassembled WGS sequence"/>
</dbReference>
<protein>
    <submittedName>
        <fullName evidence="1">Uncharacterized protein</fullName>
    </submittedName>
</protein>
<evidence type="ECO:0000313" key="2">
    <source>
        <dbReference type="Proteomes" id="UP001150581"/>
    </source>
</evidence>
<reference evidence="1" key="1">
    <citation type="submission" date="2022-07" db="EMBL/GenBank/DDBJ databases">
        <title>Phylogenomic reconstructions and comparative analyses of Kickxellomycotina fungi.</title>
        <authorList>
            <person name="Reynolds N.K."/>
            <person name="Stajich J.E."/>
            <person name="Barry K."/>
            <person name="Grigoriev I.V."/>
            <person name="Crous P."/>
            <person name="Smith M.E."/>
        </authorList>
    </citation>
    <scope>NUCLEOTIDE SEQUENCE</scope>
    <source>
        <strain evidence="1">Benny 63K</strain>
    </source>
</reference>
<dbReference type="EMBL" id="JANBPG010002294">
    <property type="protein sequence ID" value="KAJ1886305.1"/>
    <property type="molecule type" value="Genomic_DNA"/>
</dbReference>
<proteinExistence type="predicted"/>
<feature type="non-terminal residue" evidence="1">
    <location>
        <position position="1"/>
    </location>
</feature>
<sequence length="671" mass="76056">PPEVRDKRRQRLLKCLGNNIIRNYLFNVFVESLGVKERYERFIKDWPNLFLSIARGSPVADSKGILANTDRSIEEFGDFPIADVFKKHPGLMGLTKEARLVKYFTLLFNAMVNAVRVANRVIPPGRTPIPECRLNLGDHQSDVIPGTPHKPDITFYYRDYAEENAHSIHAILEAKMDPNPSRTPEDTRGQLADYGHLLNDKQATRTFAPVFYLHGHLLTLHAYYRDNLYIVELGQLCFNTDNWTSARAERIQSCLMQFWFLLTLESDIFGHFCNVSKESDSFFFSQKINVESKGDSKIEVLYSISQDVKDVKDGAALFCIKETIARYSYMIGRHVHLFRGKFNGEHDAVLKLSWTPVNRLPEGAAYAILNKRPVEGIPEIFSKGLLISNLNGYRLEFVLMEYCGQSMAEYLKDKTDNQKVELVPRFVEQLTLCLAQANDTGVLHRDISAGNVCIKNDRVYVIDWGCAKVIGWGAAEDAARDATPTQPNHIDVAKQWGFNATTVGQVEVAKDPFTGTPLFMGIPMLSSSPIRGILDDMESVLYVVMDAVRPADTKRDDVQGFKFLDSPSLAITRWGLIQEDAVLLKGFSVGSISPRLKELICAMRRFLFEPENKVISHRLWSDNTFVRQINWDAAPRFMHPKAIELLKEDNGQLKRPAEDEVNAGPFKKLAL</sequence>
<name>A0ACC1I2J4_9FUNG</name>
<evidence type="ECO:0000313" key="1">
    <source>
        <dbReference type="EMBL" id="KAJ1886305.1"/>
    </source>
</evidence>
<gene>
    <name evidence="1" type="ORF">LPJ66_009697</name>
</gene>
<organism evidence="1 2">
    <name type="scientific">Kickxella alabastrina</name>
    <dbReference type="NCBI Taxonomy" id="61397"/>
    <lineage>
        <taxon>Eukaryota</taxon>
        <taxon>Fungi</taxon>
        <taxon>Fungi incertae sedis</taxon>
        <taxon>Zoopagomycota</taxon>
        <taxon>Kickxellomycotina</taxon>
        <taxon>Kickxellomycetes</taxon>
        <taxon>Kickxellales</taxon>
        <taxon>Kickxellaceae</taxon>
        <taxon>Kickxella</taxon>
    </lineage>
</organism>
<keyword evidence="2" id="KW-1185">Reference proteome</keyword>
<comment type="caution">
    <text evidence="1">The sequence shown here is derived from an EMBL/GenBank/DDBJ whole genome shotgun (WGS) entry which is preliminary data.</text>
</comment>